<evidence type="ECO:0000313" key="2">
    <source>
        <dbReference type="Proteomes" id="UP001177021"/>
    </source>
</evidence>
<reference evidence="1" key="1">
    <citation type="submission" date="2023-10" db="EMBL/GenBank/DDBJ databases">
        <authorList>
            <person name="Rodriguez Cubillos JULIANA M."/>
            <person name="De Vega J."/>
        </authorList>
    </citation>
    <scope>NUCLEOTIDE SEQUENCE</scope>
</reference>
<keyword evidence="2" id="KW-1185">Reference proteome</keyword>
<protein>
    <submittedName>
        <fullName evidence="1">Uncharacterized protein</fullName>
    </submittedName>
</protein>
<organism evidence="1 2">
    <name type="scientific">Trifolium pratense</name>
    <name type="common">Red clover</name>
    <dbReference type="NCBI Taxonomy" id="57577"/>
    <lineage>
        <taxon>Eukaryota</taxon>
        <taxon>Viridiplantae</taxon>
        <taxon>Streptophyta</taxon>
        <taxon>Embryophyta</taxon>
        <taxon>Tracheophyta</taxon>
        <taxon>Spermatophyta</taxon>
        <taxon>Magnoliopsida</taxon>
        <taxon>eudicotyledons</taxon>
        <taxon>Gunneridae</taxon>
        <taxon>Pentapetalae</taxon>
        <taxon>rosids</taxon>
        <taxon>fabids</taxon>
        <taxon>Fabales</taxon>
        <taxon>Fabaceae</taxon>
        <taxon>Papilionoideae</taxon>
        <taxon>50 kb inversion clade</taxon>
        <taxon>NPAAA clade</taxon>
        <taxon>Hologalegina</taxon>
        <taxon>IRL clade</taxon>
        <taxon>Trifolieae</taxon>
        <taxon>Trifolium</taxon>
    </lineage>
</organism>
<evidence type="ECO:0000313" key="1">
    <source>
        <dbReference type="EMBL" id="CAJ2677756.1"/>
    </source>
</evidence>
<gene>
    <name evidence="1" type="ORF">MILVUS5_LOCUS40190</name>
</gene>
<comment type="caution">
    <text evidence="1">The sequence shown here is derived from an EMBL/GenBank/DDBJ whole genome shotgun (WGS) entry which is preliminary data.</text>
</comment>
<accession>A0ACB0M8S1</accession>
<dbReference type="EMBL" id="CASHSV030000823">
    <property type="protein sequence ID" value="CAJ2677756.1"/>
    <property type="molecule type" value="Genomic_DNA"/>
</dbReference>
<sequence length="58" mass="6404">MATTSTPPRLIPQRGRVLKRVLKIVLSYVLCSASATTSFPNYHNLKTKTKSSVFPEAP</sequence>
<name>A0ACB0M8S1_TRIPR</name>
<dbReference type="Proteomes" id="UP001177021">
    <property type="component" value="Unassembled WGS sequence"/>
</dbReference>
<proteinExistence type="predicted"/>